<feature type="domain" description="IPT/TIG" evidence="1">
    <location>
        <begin position="251"/>
        <end position="331"/>
    </location>
</feature>
<evidence type="ECO:0000259" key="1">
    <source>
        <dbReference type="SMART" id="SM00429"/>
    </source>
</evidence>
<dbReference type="RefSeq" id="WP_344640654.1">
    <property type="nucleotide sequence ID" value="NZ_BAAATR010000049.1"/>
</dbReference>
<gene>
    <name evidence="2" type="ORF">GCM10010430_70580</name>
</gene>
<accession>A0ABP5RVI5</accession>
<dbReference type="Gene3D" id="2.60.40.10">
    <property type="entry name" value="Immunoglobulins"/>
    <property type="match status" value="4"/>
</dbReference>
<dbReference type="SUPFAM" id="SSF81296">
    <property type="entry name" value="E set domains"/>
    <property type="match status" value="4"/>
</dbReference>
<feature type="domain" description="IPT/TIG" evidence="1">
    <location>
        <begin position="83"/>
        <end position="163"/>
    </location>
</feature>
<dbReference type="EMBL" id="BAAATR010000049">
    <property type="protein sequence ID" value="GAA2274437.1"/>
    <property type="molecule type" value="Genomic_DNA"/>
</dbReference>
<organism evidence="2 3">
    <name type="scientific">Kitasatospora cystarginea</name>
    <dbReference type="NCBI Taxonomy" id="58350"/>
    <lineage>
        <taxon>Bacteria</taxon>
        <taxon>Bacillati</taxon>
        <taxon>Actinomycetota</taxon>
        <taxon>Actinomycetes</taxon>
        <taxon>Kitasatosporales</taxon>
        <taxon>Streptomycetaceae</taxon>
        <taxon>Kitasatospora</taxon>
    </lineage>
</organism>
<dbReference type="SMART" id="SM00429">
    <property type="entry name" value="IPT"/>
    <property type="match status" value="4"/>
</dbReference>
<dbReference type="InterPro" id="IPR031148">
    <property type="entry name" value="Plexin"/>
</dbReference>
<dbReference type="Pfam" id="PF01833">
    <property type="entry name" value="TIG"/>
    <property type="match status" value="4"/>
</dbReference>
<sequence>MAPIIISISPNQGPAAGGTACTLTGSGFTGTTSVKFGTAPAQFTPVSDTKISCTAPAGSGSVGVTATTPGGTSNSVTYTYLPAPAISSITPSQGPTAGGNTVTIAGTNLSGATAAMFGSRSATITGNTGTQITVTAPAGAAAPVTVSVTTSGGTATGSSYYYIPLPTVTSVYPTLGPTAGGNIITITGTGLTLTSAVNFGSSAATGVAVLSDGQVTAQAPAGSATVTVTATTPGGTSLPGVGNPFYTYVALPVITILSPSQGPAAGGTSITITGSNLTFADSVTIGATPAAFVTVSDTKVVATAPVGTLGTATVLVHTPGGTSNAADYQYTP</sequence>
<feature type="domain" description="IPT/TIG" evidence="1">
    <location>
        <begin position="165"/>
        <end position="249"/>
    </location>
</feature>
<keyword evidence="3" id="KW-1185">Reference proteome</keyword>
<name>A0ABP5RVI5_9ACTN</name>
<protein>
    <recommendedName>
        <fullName evidence="1">IPT/TIG domain-containing protein</fullName>
    </recommendedName>
</protein>
<evidence type="ECO:0000313" key="2">
    <source>
        <dbReference type="EMBL" id="GAA2274437.1"/>
    </source>
</evidence>
<dbReference type="InterPro" id="IPR014756">
    <property type="entry name" value="Ig_E-set"/>
</dbReference>
<proteinExistence type="predicted"/>
<reference evidence="3" key="1">
    <citation type="journal article" date="2019" name="Int. J. Syst. Evol. Microbiol.">
        <title>The Global Catalogue of Microorganisms (GCM) 10K type strain sequencing project: providing services to taxonomists for standard genome sequencing and annotation.</title>
        <authorList>
            <consortium name="The Broad Institute Genomics Platform"/>
            <consortium name="The Broad Institute Genome Sequencing Center for Infectious Disease"/>
            <person name="Wu L."/>
            <person name="Ma J."/>
        </authorList>
    </citation>
    <scope>NUCLEOTIDE SEQUENCE [LARGE SCALE GENOMIC DNA]</scope>
    <source>
        <strain evidence="3">JCM 7356</strain>
    </source>
</reference>
<dbReference type="PANTHER" id="PTHR22625:SF70">
    <property type="entry name" value="PLEXIN A, ISOFORM A"/>
    <property type="match status" value="1"/>
</dbReference>
<dbReference type="Proteomes" id="UP001500305">
    <property type="component" value="Unassembled WGS sequence"/>
</dbReference>
<dbReference type="InterPro" id="IPR013783">
    <property type="entry name" value="Ig-like_fold"/>
</dbReference>
<comment type="caution">
    <text evidence="2">The sequence shown here is derived from an EMBL/GenBank/DDBJ whole genome shotgun (WGS) entry which is preliminary data.</text>
</comment>
<dbReference type="CDD" id="cd00102">
    <property type="entry name" value="IPT"/>
    <property type="match status" value="2"/>
</dbReference>
<evidence type="ECO:0000313" key="3">
    <source>
        <dbReference type="Proteomes" id="UP001500305"/>
    </source>
</evidence>
<feature type="domain" description="IPT/TIG" evidence="1">
    <location>
        <begin position="2"/>
        <end position="81"/>
    </location>
</feature>
<dbReference type="InterPro" id="IPR002909">
    <property type="entry name" value="IPT_dom"/>
</dbReference>
<dbReference type="PANTHER" id="PTHR22625">
    <property type="entry name" value="PLEXIN"/>
    <property type="match status" value="1"/>
</dbReference>